<keyword evidence="1" id="KW-1133">Transmembrane helix</keyword>
<evidence type="ECO:0000313" key="2">
    <source>
        <dbReference type="EMBL" id="EMR03951.1"/>
    </source>
</evidence>
<feature type="transmembrane region" description="Helical" evidence="1">
    <location>
        <begin position="160"/>
        <end position="181"/>
    </location>
</feature>
<feature type="transmembrane region" description="Helical" evidence="1">
    <location>
        <begin position="24"/>
        <end position="51"/>
    </location>
</feature>
<sequence>MGNVIAKTIVATDEKLLVNSIIKIFLAVALLLDFSFICLHIIHTFLLSGSINFMIDHEGGYAEYFQYLKEASIVITLVYILCRYNETSFLILTMLFSYVLLDDYFEIHERMGAFLVNIFSLSAFFLLKAQDIGEILVSFIIGGTFILSISYSFMRSKKVYRYILVYYILMFGFLCFFGIGIDMLHSMVGSYFKTSSEISGLGVDFIGASLGYHKLSPEPFNFYTGFKAFGIIIEEGGEMVVMTLILLYTIRLSLLHSLSNYSSLISQGILMRSLQKMKLIDAIDEQQRCGDKGE</sequence>
<evidence type="ECO:0000313" key="3">
    <source>
        <dbReference type="Proteomes" id="UP000011910"/>
    </source>
</evidence>
<keyword evidence="1" id="KW-0472">Membrane</keyword>
<dbReference type="Proteomes" id="UP000011910">
    <property type="component" value="Unassembled WGS sequence"/>
</dbReference>
<dbReference type="eggNOG" id="ENOG5032GNM">
    <property type="taxonomic scope" value="Bacteria"/>
</dbReference>
<dbReference type="AlphaFoldDB" id="M7N9R8"/>
<proteinExistence type="predicted"/>
<evidence type="ECO:0000256" key="1">
    <source>
        <dbReference type="SAM" id="Phobius"/>
    </source>
</evidence>
<reference evidence="2 3" key="1">
    <citation type="journal article" date="2013" name="Genome Announc.">
        <title>Draft Genome Sequence of Cesiribacter andamanensis Strain AMV16T, Isolated from a Soil Sample from a Mud Volcano in the Andaman Islands, India.</title>
        <authorList>
            <person name="Shivaji S."/>
            <person name="Ara S."/>
            <person name="Begum Z."/>
            <person name="Srinivas T.N."/>
            <person name="Singh A."/>
            <person name="Kumar Pinnaka A."/>
        </authorList>
    </citation>
    <scope>NUCLEOTIDE SEQUENCE [LARGE SCALE GENOMIC DNA]</scope>
    <source>
        <strain evidence="2 3">AMV16</strain>
    </source>
</reference>
<organism evidence="2 3">
    <name type="scientific">Cesiribacter andamanensis AMV16</name>
    <dbReference type="NCBI Taxonomy" id="1279009"/>
    <lineage>
        <taxon>Bacteria</taxon>
        <taxon>Pseudomonadati</taxon>
        <taxon>Bacteroidota</taxon>
        <taxon>Cytophagia</taxon>
        <taxon>Cytophagales</taxon>
        <taxon>Cesiribacteraceae</taxon>
        <taxon>Cesiribacter</taxon>
    </lineage>
</organism>
<keyword evidence="3" id="KW-1185">Reference proteome</keyword>
<comment type="caution">
    <text evidence="2">The sequence shown here is derived from an EMBL/GenBank/DDBJ whole genome shotgun (WGS) entry which is preliminary data.</text>
</comment>
<dbReference type="RefSeq" id="WP_009194320.1">
    <property type="nucleotide sequence ID" value="NZ_AODQ01000014.1"/>
</dbReference>
<protein>
    <submittedName>
        <fullName evidence="2">Uncharacterized protein</fullName>
    </submittedName>
</protein>
<feature type="transmembrane region" description="Helical" evidence="1">
    <location>
        <begin position="135"/>
        <end position="153"/>
    </location>
</feature>
<gene>
    <name evidence="2" type="ORF">ADICEAN_00918</name>
</gene>
<name>M7N9R8_9BACT</name>
<dbReference type="STRING" id="1279009.ADICEAN_00918"/>
<dbReference type="EMBL" id="AODQ01000014">
    <property type="protein sequence ID" value="EMR03951.1"/>
    <property type="molecule type" value="Genomic_DNA"/>
</dbReference>
<keyword evidence="1" id="KW-0812">Transmembrane</keyword>
<feature type="transmembrane region" description="Helical" evidence="1">
    <location>
        <begin position="228"/>
        <end position="250"/>
    </location>
</feature>
<feature type="transmembrane region" description="Helical" evidence="1">
    <location>
        <begin position="71"/>
        <end position="100"/>
    </location>
</feature>
<accession>M7N9R8</accession>
<dbReference type="OrthoDB" id="7857417at2"/>